<comment type="caution">
    <text evidence="3">The sequence shown here is derived from an EMBL/GenBank/DDBJ whole genome shotgun (WGS) entry which is preliminary data.</text>
</comment>
<protein>
    <submittedName>
        <fullName evidence="3">Uncharacterized protein</fullName>
    </submittedName>
</protein>
<name>A0AAD4FFB8_9PLEO</name>
<accession>A0AAD4FFB8</accession>
<gene>
    <name evidence="3" type="ORF">G6011_05890</name>
</gene>
<dbReference type="AlphaFoldDB" id="A0AAD4FFB8"/>
<organism evidence="3 4">
    <name type="scientific">Alternaria panax</name>
    <dbReference type="NCBI Taxonomy" id="48097"/>
    <lineage>
        <taxon>Eukaryota</taxon>
        <taxon>Fungi</taxon>
        <taxon>Dikarya</taxon>
        <taxon>Ascomycota</taxon>
        <taxon>Pezizomycotina</taxon>
        <taxon>Dothideomycetes</taxon>
        <taxon>Pleosporomycetidae</taxon>
        <taxon>Pleosporales</taxon>
        <taxon>Pleosporineae</taxon>
        <taxon>Pleosporaceae</taxon>
        <taxon>Alternaria</taxon>
        <taxon>Alternaria sect. Panax</taxon>
    </lineage>
</organism>
<feature type="compositionally biased region" description="Basic and acidic residues" evidence="1">
    <location>
        <begin position="36"/>
        <end position="51"/>
    </location>
</feature>
<dbReference type="EMBL" id="JAANER010000005">
    <property type="protein sequence ID" value="KAG9189022.1"/>
    <property type="molecule type" value="Genomic_DNA"/>
</dbReference>
<feature type="region of interest" description="Disordered" evidence="1">
    <location>
        <begin position="21"/>
        <end position="58"/>
    </location>
</feature>
<keyword evidence="2" id="KW-0812">Transmembrane</keyword>
<evidence type="ECO:0000313" key="4">
    <source>
        <dbReference type="Proteomes" id="UP001199106"/>
    </source>
</evidence>
<sequence>MAYEPVRASAKGPNVSVEDDVSSIRYDAGSYSNDSDNARDRNTEDGVEETKGNSNGMQVQRWPLNSQKVAVMTPLKVLILVFDVVLASTPVMFLALALIAVRLDGTEVSDYGHGLEQTLLLSPTIFPLIFAALMGRFFRHLGLWLAQRGTTLGRLEQLIGCQSVFSALERQFCLRSWSLVGLASVLIWLLSPVGGQSALRLLNQEIGDIRSTSQVRYMSPMTIMDSMMSGYNFVEGGRNTYTPITLAAILSSTRYQNTPMDLWGNVKLPLYRSIENSTPDEWKLVPNSTASNVTYASLIGIPVVGPPSVGVSSFNIAARQWDLTCSSNEGPRDKPADFTDEFSWQLQIFNDTQPPCKKNDTACPTPWCTGYPCPIRSESVAQDKEDKFSVSDCELSFGKYEVGVRCNGTACSVYKMRKVDLLDEDFPVGYDIAVRRLFTTNLLSVMPSLDFYKTTSLRYNKGSTTMEKWISDPSNFIGLGFVNVELYKLSPQVLGERLTILYNTFWQSTYGTRALGGSLPASVMETGWLNTSQTTDSVSSVKFDATEADVLKNTRPAYRTNWKWLTALLICSVVLLAAAYSGLVLKYITLVPDIIGYASSLTLLNPYFPTPTGGTTLNGLDRTALLRDFPVRIGDVCPDEEVGAIAFARADIGNVGRLDRKRWYI</sequence>
<proteinExistence type="predicted"/>
<feature type="transmembrane region" description="Helical" evidence="2">
    <location>
        <begin position="120"/>
        <end position="138"/>
    </location>
</feature>
<dbReference type="Proteomes" id="UP001199106">
    <property type="component" value="Unassembled WGS sequence"/>
</dbReference>
<keyword evidence="2" id="KW-0472">Membrane</keyword>
<evidence type="ECO:0000256" key="1">
    <source>
        <dbReference type="SAM" id="MobiDB-lite"/>
    </source>
</evidence>
<feature type="transmembrane region" description="Helical" evidence="2">
    <location>
        <begin position="77"/>
        <end position="100"/>
    </location>
</feature>
<feature type="transmembrane region" description="Helical" evidence="2">
    <location>
        <begin position="562"/>
        <end position="585"/>
    </location>
</feature>
<keyword evidence="4" id="KW-1185">Reference proteome</keyword>
<evidence type="ECO:0000313" key="3">
    <source>
        <dbReference type="EMBL" id="KAG9189022.1"/>
    </source>
</evidence>
<keyword evidence="2" id="KW-1133">Transmembrane helix</keyword>
<evidence type="ECO:0000256" key="2">
    <source>
        <dbReference type="SAM" id="Phobius"/>
    </source>
</evidence>
<reference evidence="3" key="1">
    <citation type="submission" date="2021-07" db="EMBL/GenBank/DDBJ databases">
        <title>Genome Resource of American Ginseng Black Spot Pathogen Alternaria panax.</title>
        <authorList>
            <person name="Qiu C."/>
            <person name="Wang W."/>
            <person name="Liu Z."/>
        </authorList>
    </citation>
    <scope>NUCLEOTIDE SEQUENCE</scope>
    <source>
        <strain evidence="3">BNCC115425</strain>
    </source>
</reference>